<feature type="compositionally biased region" description="Basic residues" evidence="4">
    <location>
        <begin position="1835"/>
        <end position="1853"/>
    </location>
</feature>
<evidence type="ECO:0000313" key="6">
    <source>
        <dbReference type="EMBL" id="BBX15728.1"/>
    </source>
</evidence>
<dbReference type="UniPathway" id="UPA00011"/>
<dbReference type="SMART" id="SM00823">
    <property type="entry name" value="PKS_PP"/>
    <property type="match status" value="1"/>
</dbReference>
<dbReference type="FunFam" id="3.40.50.980:FF:000001">
    <property type="entry name" value="Non-ribosomal peptide synthetase"/>
    <property type="match status" value="2"/>
</dbReference>
<gene>
    <name evidence="6" type="ORF">MDUV_05880</name>
</gene>
<dbReference type="Pfam" id="PF13193">
    <property type="entry name" value="AMP-binding_C"/>
    <property type="match status" value="1"/>
</dbReference>
<dbReference type="FunFam" id="3.40.50.12780:FF:000012">
    <property type="entry name" value="Non-ribosomal peptide synthetase"/>
    <property type="match status" value="1"/>
</dbReference>
<dbReference type="EMBL" id="AP022563">
    <property type="protein sequence ID" value="BBX15728.1"/>
    <property type="molecule type" value="Genomic_DNA"/>
</dbReference>
<feature type="domain" description="Carrier" evidence="5">
    <location>
        <begin position="949"/>
        <end position="1024"/>
    </location>
</feature>
<dbReference type="SUPFAM" id="SSF52777">
    <property type="entry name" value="CoA-dependent acyltransferases"/>
    <property type="match status" value="4"/>
</dbReference>
<dbReference type="Gene3D" id="1.10.1200.10">
    <property type="entry name" value="ACP-like"/>
    <property type="match status" value="1"/>
</dbReference>
<dbReference type="InterPro" id="IPR010071">
    <property type="entry name" value="AA_adenyl_dom"/>
</dbReference>
<name>A0A7I7JWG1_9MYCO</name>
<dbReference type="Gene3D" id="3.30.300.30">
    <property type="match status" value="1"/>
</dbReference>
<dbReference type="InterPro" id="IPR020806">
    <property type="entry name" value="PKS_PP-bd"/>
</dbReference>
<feature type="compositionally biased region" description="Basic residues" evidence="4">
    <location>
        <begin position="1753"/>
        <end position="1782"/>
    </location>
</feature>
<dbReference type="CDD" id="cd19540">
    <property type="entry name" value="LCL_NRPS-like"/>
    <property type="match status" value="1"/>
</dbReference>
<dbReference type="InterPro" id="IPR025110">
    <property type="entry name" value="AMP-bd_C"/>
</dbReference>
<evidence type="ECO:0000256" key="4">
    <source>
        <dbReference type="SAM" id="MobiDB-lite"/>
    </source>
</evidence>
<proteinExistence type="predicted"/>
<dbReference type="CDD" id="cd05930">
    <property type="entry name" value="A_NRPS"/>
    <property type="match status" value="1"/>
</dbReference>
<dbReference type="Pfam" id="PF00501">
    <property type="entry name" value="AMP-binding"/>
    <property type="match status" value="2"/>
</dbReference>
<dbReference type="InterPro" id="IPR001242">
    <property type="entry name" value="Condensation_dom"/>
</dbReference>
<evidence type="ECO:0000259" key="5">
    <source>
        <dbReference type="PROSITE" id="PS50075"/>
    </source>
</evidence>
<keyword evidence="2" id="KW-0596">Phosphopantetheine</keyword>
<dbReference type="KEGG" id="mdu:MDUV_05880"/>
<feature type="region of interest" description="Disordered" evidence="4">
    <location>
        <begin position="207"/>
        <end position="228"/>
    </location>
</feature>
<dbReference type="PANTHER" id="PTHR45527">
    <property type="entry name" value="NONRIBOSOMAL PEPTIDE SYNTHETASE"/>
    <property type="match status" value="1"/>
</dbReference>
<feature type="region of interest" description="Disordered" evidence="4">
    <location>
        <begin position="1750"/>
        <end position="1932"/>
    </location>
</feature>
<dbReference type="InterPro" id="IPR023213">
    <property type="entry name" value="CAT-like_dom_sf"/>
</dbReference>
<reference evidence="6 7" key="1">
    <citation type="journal article" date="2019" name="Emerg. Microbes Infect.">
        <title>Comprehensive subspecies identification of 175 nontuberculous mycobacteria species based on 7547 genomic profiles.</title>
        <authorList>
            <person name="Matsumoto Y."/>
            <person name="Kinjo T."/>
            <person name="Motooka D."/>
            <person name="Nabeya D."/>
            <person name="Jung N."/>
            <person name="Uechi K."/>
            <person name="Horii T."/>
            <person name="Iida T."/>
            <person name="Fujita J."/>
            <person name="Nakamura S."/>
        </authorList>
    </citation>
    <scope>NUCLEOTIDE SEQUENCE [LARGE SCALE GENOMIC DNA]</scope>
    <source>
        <strain evidence="6 7">JCM 6396</strain>
    </source>
</reference>
<dbReference type="InterPro" id="IPR009081">
    <property type="entry name" value="PP-bd_ACP"/>
</dbReference>
<dbReference type="Pfam" id="PF00668">
    <property type="entry name" value="Condensation"/>
    <property type="match status" value="2"/>
</dbReference>
<dbReference type="Gene3D" id="3.40.50.980">
    <property type="match status" value="2"/>
</dbReference>
<dbReference type="PROSITE" id="PS00012">
    <property type="entry name" value="PHOSPHOPANTETHEINE"/>
    <property type="match status" value="1"/>
</dbReference>
<dbReference type="GO" id="GO:0072330">
    <property type="term" value="P:monocarboxylic acid biosynthetic process"/>
    <property type="evidence" value="ECO:0007669"/>
    <property type="project" value="UniProtKB-ARBA"/>
</dbReference>
<dbReference type="FunFam" id="1.10.1200.10:FF:000016">
    <property type="entry name" value="Non-ribosomal peptide synthase"/>
    <property type="match status" value="1"/>
</dbReference>
<dbReference type="InterPro" id="IPR045851">
    <property type="entry name" value="AMP-bd_C_sf"/>
</dbReference>
<dbReference type="GO" id="GO:0043041">
    <property type="term" value="P:amino acid activation for nonribosomal peptide biosynthetic process"/>
    <property type="evidence" value="ECO:0007669"/>
    <property type="project" value="TreeGrafter"/>
</dbReference>
<dbReference type="InterPro" id="IPR042099">
    <property type="entry name" value="ANL_N_sf"/>
</dbReference>
<evidence type="ECO:0000256" key="1">
    <source>
        <dbReference type="ARBA" id="ARBA00001957"/>
    </source>
</evidence>
<protein>
    <recommendedName>
        <fullName evidence="5">Carrier domain-containing protein</fullName>
    </recommendedName>
</protein>
<dbReference type="InterPro" id="IPR006162">
    <property type="entry name" value="Ppantetheine_attach_site"/>
</dbReference>
<comment type="cofactor">
    <cofactor evidence="1">
        <name>pantetheine 4'-phosphate</name>
        <dbReference type="ChEBI" id="CHEBI:47942"/>
    </cofactor>
</comment>
<dbReference type="GO" id="GO:0008610">
    <property type="term" value="P:lipid biosynthetic process"/>
    <property type="evidence" value="ECO:0007669"/>
    <property type="project" value="UniProtKB-ARBA"/>
</dbReference>
<keyword evidence="3" id="KW-0597">Phosphoprotein</keyword>
<dbReference type="Gene3D" id="3.30.559.10">
    <property type="entry name" value="Chloramphenicol acetyltransferase-like domain"/>
    <property type="match status" value="2"/>
</dbReference>
<sequence>MANDDRTFPLTPGQLDIWLAQATGRFGTRWQLGLFVKIDGPVQRGPLEWAIRRVIKEAEPLRASFFADNGHLAQKAVADPPVNLAYHDLSSAPDPAGEAFAIASSIQSTPMPLTGPLFAFALFKTGPAEFYWFSCCHHIIADGFGLALAGHRIAAVYSAVVAGSPIPPAFFGSLQDLIDSEADYESSPDYVEDRAYWTGHLPCDHGAEHRPSSAGDPQDPRPSAPTRLDPRVLRGVHQLAQVWDMPRSSIITAACALLIRGWSGAGSEVVLDFPVSRRVSPQSKTLPAMMSGVVPLVLPVSPSTSVTDFCALVHTRIREALHHQRFPVKELERKANPHSPGLLTDRVDVNFIPSVFTLDFGGLSGSASYTTSGQVAGFGMFFSATGDDLFLSTAGTGHALATLDVPDLALRLQRLMVAMTADPGRRLSAIDPPGGVRDPALDLWSNRAILTAPASTHLSIPDAFTAQVERTPTATAVTGDGRSWTYRELDAASNRFANMLIGYGAGPGACVALLLERSPQAVPAILGILKTGAAYLPIDPAHPQSRIEFMVGDSTPIAAVTTAALAHRFSGSRLPVIDVDDPAIECRPSTAVPPPAPDDVAHIIYTSGTTGAPKGVAVTHHNVTRLYASIDVGIDLSAPQVWTQIFSYAFDFSVWEIWGALLHGGRLVVVPEAVARSPQDLHTLLLEQRVTMLAQTPSSLGALRPEGLHSVSVLVGGEACPTEVVDRWAAGNVLINVYGPTETTIFATASKPLTPGSGNPPIGAPVPGAALFVLDGWLRPVPVGVVGELYVAGRGVGVGYVRRPGLTASRFLPCPFGPPGQRMYRTGDLVRWRADGQLEYLGRGDHQVKIRGFRIELGEIQSVLAEQDGVEQAIVIAREDRAGDKRLVGYLTGTVDPAQVRARLADRLPSYMVPAAIVVLESLPLTVNGKLDSRALPAPEYSDGGSYRAPATAVEEILTGIFAEVLGVARVGVDDSFFDLGGDSILAMRLITAINDSLDSALAVHDLFDASTVATLAPRIGGGGNGRAPLARVARPPVVPLSYAQSRLWFVDQLQGPSPVYNIPFAVRVQGPLDVAALRAAMADVVVRHESLRTLLPEIDGMARQVVVPAECAQPDLDVVDASAWSEERVTAAIEAAARHTFRLDRELPVRASVLGLSATEHVLVGVVHHVAADGWSIAPLLADMSVAYAARCAGAPPGWAELPVQYVDYTLWQRENFGDLTDESSPIAAQLAHWREALAGMSARVALPTDRPYPAVADGRGASVEVTWPPGLQQQIRQMARGHGATAFMVVQAALAVLLSKLSASSDVAVGFPIAGRSDPALEKLVGFFVNTLVLRVDLAGDPTMAEVLEQVRRRSLAAYENQDVPFELLVEHLNPTRSLSHHPLVQVAMSWQNVPGLSGDPIAGLRLGALPVTPLPVQTRAARMDLSFSMSERCTESGAPAGIVGTVEYRTDVFEASSVQILVDRFERVLTAMVTDADQRLSSLDVLGADEHRRLATLGNQEMLRSHTPSTASVPELFIAQAACTPEAIAVSFGAQALTYRDLDNIANRLAHRLIGHGARPGRCVALLFDRCAEAIVAMLAVLKTGAAYLPIDPAHPDERVRFMLDDLAPVVAVTTSNLRCRLTAPGLTVVDVDGVLREDHPACAVSVAGPDDIAYVIYTSGTTGTPKAVAVTHANLAHIADSTPPTLGAHQVWTQCHSYAFDFSVWEIWAALLGGAQLVIISEDTTANPPALHQLLTDEHVTVLTQTPLGHHRFGPKPTRLRHRTSRRGSLPRRNRRPLGPRPETDQRLRPHRGHRLRHHDPAPDRRIRTRAHRHTRAHLGPVRPRPTPPPRPRRSARRTLRRRPRRSHRLPPTTRPDRHPIPGIPLRPTRHPHVPHRRPRSMAPRRPTALPRPRRRPSQDPRPPHRTRRNPHRTGHTARHHPSRGHRR</sequence>
<dbReference type="FunFam" id="3.30.300.30:FF:000010">
    <property type="entry name" value="Enterobactin synthetase component F"/>
    <property type="match status" value="1"/>
</dbReference>
<keyword evidence="7" id="KW-1185">Reference proteome</keyword>
<organism evidence="6 7">
    <name type="scientific">Mycolicibacterium duvalii</name>
    <dbReference type="NCBI Taxonomy" id="39688"/>
    <lineage>
        <taxon>Bacteria</taxon>
        <taxon>Bacillati</taxon>
        <taxon>Actinomycetota</taxon>
        <taxon>Actinomycetes</taxon>
        <taxon>Mycobacteriales</taxon>
        <taxon>Mycobacteriaceae</taxon>
        <taxon>Mycolicibacterium</taxon>
    </lineage>
</organism>
<dbReference type="GO" id="GO:0044550">
    <property type="term" value="P:secondary metabolite biosynthetic process"/>
    <property type="evidence" value="ECO:0007669"/>
    <property type="project" value="UniProtKB-ARBA"/>
</dbReference>
<dbReference type="InterPro" id="IPR036736">
    <property type="entry name" value="ACP-like_sf"/>
</dbReference>
<dbReference type="PROSITE" id="PS00455">
    <property type="entry name" value="AMP_BINDING"/>
    <property type="match status" value="2"/>
</dbReference>
<dbReference type="Proteomes" id="UP000467006">
    <property type="component" value="Chromosome"/>
</dbReference>
<dbReference type="Gene3D" id="3.30.559.30">
    <property type="entry name" value="Nonribosomal peptide synthetase, condensation domain"/>
    <property type="match status" value="2"/>
</dbReference>
<feature type="compositionally biased region" description="Basic residues" evidence="4">
    <location>
        <begin position="1793"/>
        <end position="1802"/>
    </location>
</feature>
<dbReference type="PANTHER" id="PTHR45527:SF1">
    <property type="entry name" value="FATTY ACID SYNTHASE"/>
    <property type="match status" value="1"/>
</dbReference>
<dbReference type="FunFam" id="2.30.38.10:FF:000001">
    <property type="entry name" value="Non-ribosomal peptide synthetase PvdI"/>
    <property type="match status" value="1"/>
</dbReference>
<dbReference type="Gene3D" id="3.40.50.12780">
    <property type="entry name" value="N-terminal domain of ligase-like"/>
    <property type="match status" value="1"/>
</dbReference>
<evidence type="ECO:0000256" key="3">
    <source>
        <dbReference type="ARBA" id="ARBA00022553"/>
    </source>
</evidence>
<feature type="compositionally biased region" description="Basic residues" evidence="4">
    <location>
        <begin position="1811"/>
        <end position="1821"/>
    </location>
</feature>
<feature type="compositionally biased region" description="Basic residues" evidence="4">
    <location>
        <begin position="1908"/>
        <end position="1932"/>
    </location>
</feature>
<dbReference type="NCBIfam" id="TIGR01733">
    <property type="entry name" value="AA-adenyl-dom"/>
    <property type="match status" value="1"/>
</dbReference>
<dbReference type="SUPFAM" id="SSF56801">
    <property type="entry name" value="Acetyl-CoA synthetase-like"/>
    <property type="match status" value="2"/>
</dbReference>
<dbReference type="Pfam" id="PF00550">
    <property type="entry name" value="PP-binding"/>
    <property type="match status" value="1"/>
</dbReference>
<dbReference type="GO" id="GO:0005829">
    <property type="term" value="C:cytosol"/>
    <property type="evidence" value="ECO:0007669"/>
    <property type="project" value="TreeGrafter"/>
</dbReference>
<evidence type="ECO:0000256" key="2">
    <source>
        <dbReference type="ARBA" id="ARBA00022450"/>
    </source>
</evidence>
<dbReference type="InterPro" id="IPR000873">
    <property type="entry name" value="AMP-dep_synth/lig_dom"/>
</dbReference>
<dbReference type="SMART" id="SM01294">
    <property type="entry name" value="PKS_PP_betabranch"/>
    <property type="match status" value="1"/>
</dbReference>
<dbReference type="GO" id="GO:0031177">
    <property type="term" value="F:phosphopantetheine binding"/>
    <property type="evidence" value="ECO:0007669"/>
    <property type="project" value="InterPro"/>
</dbReference>
<dbReference type="GO" id="GO:0003824">
    <property type="term" value="F:catalytic activity"/>
    <property type="evidence" value="ECO:0007669"/>
    <property type="project" value="InterPro"/>
</dbReference>
<dbReference type="PROSITE" id="PS50075">
    <property type="entry name" value="CARRIER"/>
    <property type="match status" value="1"/>
</dbReference>
<accession>A0A7I7JWG1</accession>
<feature type="compositionally biased region" description="Basic residues" evidence="4">
    <location>
        <begin position="1872"/>
        <end position="1884"/>
    </location>
</feature>
<dbReference type="InterPro" id="IPR020845">
    <property type="entry name" value="AMP-binding_CS"/>
</dbReference>
<dbReference type="SUPFAM" id="SSF47336">
    <property type="entry name" value="ACP-like"/>
    <property type="match status" value="1"/>
</dbReference>
<evidence type="ECO:0000313" key="7">
    <source>
        <dbReference type="Proteomes" id="UP000467006"/>
    </source>
</evidence>